<dbReference type="EMBL" id="AAPV01000002">
    <property type="protein sequence ID" value="EAS84151.1"/>
    <property type="molecule type" value="Genomic_DNA"/>
</dbReference>
<dbReference type="AlphaFoldDB" id="Q1UZP0"/>
<gene>
    <name evidence="1" type="ORF">PU1002_00475</name>
</gene>
<protein>
    <submittedName>
        <fullName evidence="1">Uncharacterized protein</fullName>
    </submittedName>
</protein>
<evidence type="ECO:0000313" key="2">
    <source>
        <dbReference type="Proteomes" id="UP000005306"/>
    </source>
</evidence>
<dbReference type="RefSeq" id="WP_006996738.1">
    <property type="nucleotide sequence ID" value="NZ_CH724130.1"/>
</dbReference>
<organism evidence="1 2">
    <name type="scientific">Pelagibacter ubique (strain HTCC1002)</name>
    <dbReference type="NCBI Taxonomy" id="314261"/>
    <lineage>
        <taxon>Bacteria</taxon>
        <taxon>Pseudomonadati</taxon>
        <taxon>Pseudomonadota</taxon>
        <taxon>Alphaproteobacteria</taxon>
        <taxon>Candidatus Pelagibacterales</taxon>
        <taxon>Candidatus Pelagibacteraceae</taxon>
        <taxon>Candidatus Pelagibacter</taxon>
    </lineage>
</organism>
<dbReference type="HOGENOM" id="CLU_1923134_0_0_5"/>
<accession>Q1UZP0</accession>
<comment type="caution">
    <text evidence="1">The sequence shown here is derived from an EMBL/GenBank/DDBJ whole genome shotgun (WGS) entry which is preliminary data.</text>
</comment>
<reference evidence="1 2" key="1">
    <citation type="submission" date="2006-04" db="EMBL/GenBank/DDBJ databases">
        <authorList>
            <person name="Giovannoni S.J."/>
            <person name="Cho J.-C."/>
            <person name="Ferriera S."/>
            <person name="Johnson J."/>
            <person name="Kravitz S."/>
            <person name="Halpern A."/>
            <person name="Remington K."/>
            <person name="Beeson K."/>
            <person name="Tran B."/>
            <person name="Rogers Y.-H."/>
            <person name="Friedman R."/>
            <person name="Venter J.C."/>
        </authorList>
    </citation>
    <scope>NUCLEOTIDE SEQUENCE [LARGE SCALE GENOMIC DNA]</scope>
    <source>
        <strain evidence="1 2">HTCC1002</strain>
    </source>
</reference>
<dbReference type="Proteomes" id="UP000005306">
    <property type="component" value="Unassembled WGS sequence"/>
</dbReference>
<sequence length="132" mass="15796">MNKVHYLNSHVEKFREDIKITIDVENIGDLTHYCNLHIENKKVTKIFTECFHKKETYKDLIKKLPDTVERLGLFYLTTVYWIAYTCHYHNDKFDEAMGHCLDSIDMDVPLLNSPHFCKKVYYYLNPIDEVKC</sequence>
<proteinExistence type="predicted"/>
<evidence type="ECO:0000313" key="1">
    <source>
        <dbReference type="EMBL" id="EAS84151.1"/>
    </source>
</evidence>
<name>Q1UZP0_PELU1</name>